<feature type="transmembrane region" description="Helical" evidence="5">
    <location>
        <begin position="327"/>
        <end position="346"/>
    </location>
</feature>
<feature type="transmembrane region" description="Helical" evidence="5">
    <location>
        <begin position="157"/>
        <end position="176"/>
    </location>
</feature>
<feature type="transmembrane region" description="Helical" evidence="5">
    <location>
        <begin position="113"/>
        <end position="137"/>
    </location>
</feature>
<dbReference type="PANTHER" id="PTHR37422">
    <property type="entry name" value="TEICHURONIC ACID BIOSYNTHESIS PROTEIN TUAE"/>
    <property type="match status" value="1"/>
</dbReference>
<dbReference type="Pfam" id="PF04932">
    <property type="entry name" value="Wzy_C"/>
    <property type="match status" value="1"/>
</dbReference>
<proteinExistence type="predicted"/>
<evidence type="ECO:0000256" key="1">
    <source>
        <dbReference type="ARBA" id="ARBA00004141"/>
    </source>
</evidence>
<comment type="subcellular location">
    <subcellularLocation>
        <location evidence="1">Membrane</location>
        <topology evidence="1">Multi-pass membrane protein</topology>
    </subcellularLocation>
</comment>
<feature type="transmembrane region" description="Helical" evidence="5">
    <location>
        <begin position="80"/>
        <end position="101"/>
    </location>
</feature>
<protein>
    <recommendedName>
        <fullName evidence="6">O-antigen ligase-related domain-containing protein</fullName>
    </recommendedName>
</protein>
<keyword evidence="2 5" id="KW-0812">Transmembrane</keyword>
<keyword evidence="3 5" id="KW-1133">Transmembrane helix</keyword>
<evidence type="ECO:0000313" key="8">
    <source>
        <dbReference type="Proteomes" id="UP000241912"/>
    </source>
</evidence>
<name>A0A2P7NWY1_9PROT</name>
<dbReference type="Proteomes" id="UP000241912">
    <property type="component" value="Unassembled WGS sequence"/>
</dbReference>
<accession>A0A2P7NWY1</accession>
<keyword evidence="8" id="KW-1185">Reference proteome</keyword>
<feature type="transmembrane region" description="Helical" evidence="5">
    <location>
        <begin position="188"/>
        <end position="218"/>
    </location>
</feature>
<dbReference type="GO" id="GO:0016020">
    <property type="term" value="C:membrane"/>
    <property type="evidence" value="ECO:0007669"/>
    <property type="project" value="UniProtKB-SubCell"/>
</dbReference>
<organism evidence="7 8">
    <name type="scientific">Nitrosomonas supralitoralis</name>
    <dbReference type="NCBI Taxonomy" id="2116706"/>
    <lineage>
        <taxon>Bacteria</taxon>
        <taxon>Pseudomonadati</taxon>
        <taxon>Pseudomonadota</taxon>
        <taxon>Betaproteobacteria</taxon>
        <taxon>Nitrosomonadales</taxon>
        <taxon>Nitrosomonadaceae</taxon>
        <taxon>Nitrosomonas</taxon>
    </lineage>
</organism>
<evidence type="ECO:0000256" key="3">
    <source>
        <dbReference type="ARBA" id="ARBA00022989"/>
    </source>
</evidence>
<sequence>MELLSLSAILLIVGTGLYTQLPSIAYIPVLAAVVLVFSNKRFIRSPQKYIEPNMFKGIILFNSFLLIQIAFGRLDLQAYYFQFFAISLFVLTYVLIILITDEKRPPDLRIFKYLGWIVLFSLLLLLGGQIAQIMGYIKQVNFEGADRDVLVTLARPGGFLNPNVTAAIAIVFLFTLDRLSNVVGKMLIVVALPLAITVVLLTQSRAALIALLGFLLIILSKNSLRHMVFTLLMASVFVCFMLIAYPDIVINLIDNVMQRFEGDASSEERHYVLRYSFDAFADSPLFGHGSTYLVSKLEVSSHNQLVEILVSYGMLGLLVLIPSLLLLYFPVSALMFAFCILPMFLFSHNFVDSYGFQIGLGFALAVDRIVRSTVYVTQTGRSHKSKPQFT</sequence>
<dbReference type="AlphaFoldDB" id="A0A2P7NWY1"/>
<keyword evidence="4 5" id="KW-0472">Membrane</keyword>
<feature type="domain" description="O-antigen ligase-related" evidence="6">
    <location>
        <begin position="194"/>
        <end position="321"/>
    </location>
</feature>
<dbReference type="InterPro" id="IPR051533">
    <property type="entry name" value="WaaL-like"/>
</dbReference>
<comment type="caution">
    <text evidence="7">The sequence shown here is derived from an EMBL/GenBank/DDBJ whole genome shotgun (WGS) entry which is preliminary data.</text>
</comment>
<evidence type="ECO:0000256" key="2">
    <source>
        <dbReference type="ARBA" id="ARBA00022692"/>
    </source>
</evidence>
<feature type="transmembrane region" description="Helical" evidence="5">
    <location>
        <begin position="55"/>
        <end position="74"/>
    </location>
</feature>
<reference evidence="7 8" key="1">
    <citation type="submission" date="2018-03" db="EMBL/GenBank/DDBJ databases">
        <title>Draft genome of Nitrosomonas supralitoralis APG5.</title>
        <authorList>
            <person name="Urakawa H."/>
            <person name="Lopez J.V."/>
        </authorList>
    </citation>
    <scope>NUCLEOTIDE SEQUENCE [LARGE SCALE GENOMIC DNA]</scope>
    <source>
        <strain evidence="7 8">APG5</strain>
    </source>
</reference>
<dbReference type="RefSeq" id="WP_106706284.1">
    <property type="nucleotide sequence ID" value="NZ_PXXU01000011.1"/>
</dbReference>
<evidence type="ECO:0000256" key="5">
    <source>
        <dbReference type="SAM" id="Phobius"/>
    </source>
</evidence>
<dbReference type="EMBL" id="PXXU01000011">
    <property type="protein sequence ID" value="PSJ17970.1"/>
    <property type="molecule type" value="Genomic_DNA"/>
</dbReference>
<evidence type="ECO:0000259" key="6">
    <source>
        <dbReference type="Pfam" id="PF04932"/>
    </source>
</evidence>
<evidence type="ECO:0000256" key="4">
    <source>
        <dbReference type="ARBA" id="ARBA00023136"/>
    </source>
</evidence>
<evidence type="ECO:0000313" key="7">
    <source>
        <dbReference type="EMBL" id="PSJ17970.1"/>
    </source>
</evidence>
<feature type="transmembrane region" description="Helical" evidence="5">
    <location>
        <begin position="224"/>
        <end position="245"/>
    </location>
</feature>
<dbReference type="InterPro" id="IPR007016">
    <property type="entry name" value="O-antigen_ligase-rel_domated"/>
</dbReference>
<dbReference type="PANTHER" id="PTHR37422:SF13">
    <property type="entry name" value="LIPOPOLYSACCHARIDE BIOSYNTHESIS PROTEIN PA4999-RELATED"/>
    <property type="match status" value="1"/>
</dbReference>
<feature type="transmembrane region" description="Helical" evidence="5">
    <location>
        <begin position="25"/>
        <end position="43"/>
    </location>
</feature>
<gene>
    <name evidence="7" type="ORF">C7H79_05480</name>
</gene>